<organism evidence="4">
    <name type="scientific">human gut metagenome</name>
    <dbReference type="NCBI Taxonomy" id="408170"/>
    <lineage>
        <taxon>unclassified sequences</taxon>
        <taxon>metagenomes</taxon>
        <taxon>organismal metagenomes</taxon>
    </lineage>
</organism>
<gene>
    <name evidence="4" type="ORF">OBE_08252</name>
</gene>
<comment type="similarity">
    <text evidence="1">Belongs to the Gfo/Idh/MocA family.</text>
</comment>
<dbReference type="PANTHER" id="PTHR22604">
    <property type="entry name" value="OXIDOREDUCTASES"/>
    <property type="match status" value="1"/>
</dbReference>
<dbReference type="Gene3D" id="3.40.50.720">
    <property type="entry name" value="NAD(P)-binding Rossmann-like Domain"/>
    <property type="match status" value="1"/>
</dbReference>
<feature type="non-terminal residue" evidence="4">
    <location>
        <position position="122"/>
    </location>
</feature>
<dbReference type="PANTHER" id="PTHR22604:SF105">
    <property type="entry name" value="TRANS-1,2-DIHYDROBENZENE-1,2-DIOL DEHYDROGENASE"/>
    <property type="match status" value="1"/>
</dbReference>
<sequence length="122" mass="13210">MERFRVGILGAGHIAVKMARTLRGMEGVEPYAIASRDGAKAAAFAREHGFTRSYGSYGELAADPDVDLVYIATPHSHHYPQARMCLECGKPVLCEKAFTANAAEAEALIRLSERQGLFLGEA</sequence>
<dbReference type="InterPro" id="IPR050984">
    <property type="entry name" value="Gfo/Idh/MocA_domain"/>
</dbReference>
<evidence type="ECO:0000259" key="3">
    <source>
        <dbReference type="Pfam" id="PF01408"/>
    </source>
</evidence>
<dbReference type="SUPFAM" id="SSF51735">
    <property type="entry name" value="NAD(P)-binding Rossmann-fold domains"/>
    <property type="match status" value="1"/>
</dbReference>
<dbReference type="Pfam" id="PF01408">
    <property type="entry name" value="GFO_IDH_MocA"/>
    <property type="match status" value="1"/>
</dbReference>
<comment type="caution">
    <text evidence="4">The sequence shown here is derived from an EMBL/GenBank/DDBJ whole genome shotgun (WGS) entry which is preliminary data.</text>
</comment>
<name>K1TR86_9ZZZZ</name>
<dbReference type="GO" id="GO:0000166">
    <property type="term" value="F:nucleotide binding"/>
    <property type="evidence" value="ECO:0007669"/>
    <property type="project" value="InterPro"/>
</dbReference>
<dbReference type="InterPro" id="IPR036291">
    <property type="entry name" value="NAD(P)-bd_dom_sf"/>
</dbReference>
<feature type="domain" description="Gfo/Idh/MocA-like oxidoreductase N-terminal" evidence="3">
    <location>
        <begin position="4"/>
        <end position="119"/>
    </location>
</feature>
<evidence type="ECO:0000256" key="2">
    <source>
        <dbReference type="ARBA" id="ARBA00023002"/>
    </source>
</evidence>
<reference evidence="4" key="1">
    <citation type="journal article" date="2013" name="Environ. Microbiol.">
        <title>Microbiota from the distal guts of lean and obese adolescents exhibit partial functional redundancy besides clear differences in community structure.</title>
        <authorList>
            <person name="Ferrer M."/>
            <person name="Ruiz A."/>
            <person name="Lanza F."/>
            <person name="Haange S.B."/>
            <person name="Oberbach A."/>
            <person name="Till H."/>
            <person name="Bargiela R."/>
            <person name="Campoy C."/>
            <person name="Segura M.T."/>
            <person name="Richter M."/>
            <person name="von Bergen M."/>
            <person name="Seifert J."/>
            <person name="Suarez A."/>
        </authorList>
    </citation>
    <scope>NUCLEOTIDE SEQUENCE</scope>
</reference>
<dbReference type="EMBL" id="AJWZ01005690">
    <property type="protein sequence ID" value="EKC61891.1"/>
    <property type="molecule type" value="Genomic_DNA"/>
</dbReference>
<evidence type="ECO:0000256" key="1">
    <source>
        <dbReference type="ARBA" id="ARBA00010928"/>
    </source>
</evidence>
<dbReference type="AlphaFoldDB" id="K1TR86"/>
<dbReference type="GO" id="GO:0016491">
    <property type="term" value="F:oxidoreductase activity"/>
    <property type="evidence" value="ECO:0007669"/>
    <property type="project" value="UniProtKB-KW"/>
</dbReference>
<accession>K1TR86</accession>
<dbReference type="InterPro" id="IPR000683">
    <property type="entry name" value="Gfo/Idh/MocA-like_OxRdtase_N"/>
</dbReference>
<keyword evidence="2" id="KW-0560">Oxidoreductase</keyword>
<protein>
    <submittedName>
        <fullName evidence="4">Oxidoreductase domain-containing protein</fullName>
    </submittedName>
</protein>
<proteinExistence type="inferred from homology"/>
<evidence type="ECO:0000313" key="4">
    <source>
        <dbReference type="EMBL" id="EKC61891.1"/>
    </source>
</evidence>